<dbReference type="Gene3D" id="1.25.40.390">
    <property type="match status" value="1"/>
</dbReference>
<dbReference type="AlphaFoldDB" id="A0A9D1Z2S8"/>
<dbReference type="Proteomes" id="UP000886844">
    <property type="component" value="Unassembled WGS sequence"/>
</dbReference>
<keyword evidence="3 6" id="KW-0732">Signal</keyword>
<keyword evidence="5" id="KW-0998">Cell outer membrane</keyword>
<sequence>MKKLIYILIFAMAAPALLLTQTSCSALEDTLSPESPSSFESSTVYSNVSLADYAVVGIYQYFTIDRSYRNRYNTYYGFNTDIEWYNSANTDPSKSDEKSNLANFNTSANSSNEINQSGERRLFSIIYQAIEQCNLNIQGLRTYGNVSSNPDMAHLLGESLTMRAMFYYDLIKAWGDVPARFEPVTQATIYIPKVDRDVIFAQIIADLQEAAPMMYWPGESTFTATTGRANRAFADGLLARICLAAAGYAWRPDDGQVGTGNYGSYRRSTRVESGEWANDKLYEIALAACQDVISQENVHVMLEPEYEQLWRDVCTWKNDAVNRETIFAMPFGHTTLRGRWLSNNAIKHNAVDQYCQYSSGGGSVGPVPTMYYEFEANDVRRDLTCVNYAWSAESNAVQIPADFNKWYFGKYRYEWTSQVITSTDDGIMPIVLRYADVLLMAAECYNQLGDLTRAKAEFQKVRLRAYAGNEGDVTAYMATITDRDAMLKAIMHERALEFCGEYLRKGDLIRWGVFGKAILESREKMLAIRDHKTYTSAITGRKYDYSTLGTYLYYRYVGDLNSVGKRETIEMWGLNPGEQDEPKGQGWTQLLNDDGTEPKSYIKDTSLSDNKIATLDGSLGSAAAKSEEAINSRMYWPIFSQDLSANPSIVNDFGY</sequence>
<evidence type="ECO:0000313" key="9">
    <source>
        <dbReference type="EMBL" id="HIY69660.1"/>
    </source>
</evidence>
<dbReference type="SUPFAM" id="SSF48452">
    <property type="entry name" value="TPR-like"/>
    <property type="match status" value="1"/>
</dbReference>
<reference evidence="9" key="1">
    <citation type="journal article" date="2021" name="PeerJ">
        <title>Extensive microbial diversity within the chicken gut microbiome revealed by metagenomics and culture.</title>
        <authorList>
            <person name="Gilroy R."/>
            <person name="Ravi A."/>
            <person name="Getino M."/>
            <person name="Pursley I."/>
            <person name="Horton D.L."/>
            <person name="Alikhan N.F."/>
            <person name="Baker D."/>
            <person name="Gharbi K."/>
            <person name="Hall N."/>
            <person name="Watson M."/>
            <person name="Adriaenssens E.M."/>
            <person name="Foster-Nyarko E."/>
            <person name="Jarju S."/>
            <person name="Secka A."/>
            <person name="Antonio M."/>
            <person name="Oren A."/>
            <person name="Chaudhuri R.R."/>
            <person name="La Ragione R."/>
            <person name="Hildebrand F."/>
            <person name="Pallen M.J."/>
        </authorList>
    </citation>
    <scope>NUCLEOTIDE SEQUENCE</scope>
    <source>
        <strain evidence="9">5134</strain>
    </source>
</reference>
<evidence type="ECO:0000256" key="5">
    <source>
        <dbReference type="ARBA" id="ARBA00023237"/>
    </source>
</evidence>
<feature type="chain" id="PRO_5038931412" evidence="6">
    <location>
        <begin position="27"/>
        <end position="655"/>
    </location>
</feature>
<dbReference type="InterPro" id="IPR012944">
    <property type="entry name" value="SusD_RagB_dom"/>
</dbReference>
<evidence type="ECO:0000256" key="3">
    <source>
        <dbReference type="ARBA" id="ARBA00022729"/>
    </source>
</evidence>
<name>A0A9D1Z2S8_9BACT</name>
<dbReference type="InterPro" id="IPR033985">
    <property type="entry name" value="SusD-like_N"/>
</dbReference>
<evidence type="ECO:0000259" key="7">
    <source>
        <dbReference type="Pfam" id="PF07980"/>
    </source>
</evidence>
<feature type="signal peptide" evidence="6">
    <location>
        <begin position="1"/>
        <end position="26"/>
    </location>
</feature>
<comment type="similarity">
    <text evidence="2">Belongs to the SusD family.</text>
</comment>
<evidence type="ECO:0000256" key="6">
    <source>
        <dbReference type="SAM" id="SignalP"/>
    </source>
</evidence>
<evidence type="ECO:0000313" key="10">
    <source>
        <dbReference type="Proteomes" id="UP000886844"/>
    </source>
</evidence>
<accession>A0A9D1Z2S8</accession>
<feature type="domain" description="RagB/SusD" evidence="7">
    <location>
        <begin position="388"/>
        <end position="655"/>
    </location>
</feature>
<evidence type="ECO:0000256" key="1">
    <source>
        <dbReference type="ARBA" id="ARBA00004442"/>
    </source>
</evidence>
<protein>
    <submittedName>
        <fullName evidence="9">RagB/SusD family nutrient uptake outer membrane protein</fullName>
    </submittedName>
</protein>
<dbReference type="InterPro" id="IPR011990">
    <property type="entry name" value="TPR-like_helical_dom_sf"/>
</dbReference>
<comment type="subcellular location">
    <subcellularLocation>
        <location evidence="1">Cell outer membrane</location>
    </subcellularLocation>
</comment>
<dbReference type="GO" id="GO:0009279">
    <property type="term" value="C:cell outer membrane"/>
    <property type="evidence" value="ECO:0007669"/>
    <property type="project" value="UniProtKB-SubCell"/>
</dbReference>
<proteinExistence type="inferred from homology"/>
<evidence type="ECO:0000259" key="8">
    <source>
        <dbReference type="Pfam" id="PF14322"/>
    </source>
</evidence>
<comment type="caution">
    <text evidence="9">The sequence shown here is derived from an EMBL/GenBank/DDBJ whole genome shotgun (WGS) entry which is preliminary data.</text>
</comment>
<evidence type="ECO:0000256" key="2">
    <source>
        <dbReference type="ARBA" id="ARBA00006275"/>
    </source>
</evidence>
<dbReference type="Pfam" id="PF07980">
    <property type="entry name" value="SusD_RagB"/>
    <property type="match status" value="1"/>
</dbReference>
<gene>
    <name evidence="9" type="ORF">H9828_09615</name>
</gene>
<organism evidence="9 10">
    <name type="scientific">Candidatus Alistipes intestinigallinarum</name>
    <dbReference type="NCBI Taxonomy" id="2838440"/>
    <lineage>
        <taxon>Bacteria</taxon>
        <taxon>Pseudomonadati</taxon>
        <taxon>Bacteroidota</taxon>
        <taxon>Bacteroidia</taxon>
        <taxon>Bacteroidales</taxon>
        <taxon>Rikenellaceae</taxon>
        <taxon>Alistipes</taxon>
    </lineage>
</organism>
<evidence type="ECO:0000256" key="4">
    <source>
        <dbReference type="ARBA" id="ARBA00023136"/>
    </source>
</evidence>
<keyword evidence="4" id="KW-0472">Membrane</keyword>
<feature type="domain" description="SusD-like N-terminal" evidence="8">
    <location>
        <begin position="76"/>
        <end position="243"/>
    </location>
</feature>
<dbReference type="Pfam" id="PF14322">
    <property type="entry name" value="SusD-like_3"/>
    <property type="match status" value="1"/>
</dbReference>
<dbReference type="EMBL" id="DXDA01000073">
    <property type="protein sequence ID" value="HIY69660.1"/>
    <property type="molecule type" value="Genomic_DNA"/>
</dbReference>
<reference evidence="9" key="2">
    <citation type="submission" date="2021-04" db="EMBL/GenBank/DDBJ databases">
        <authorList>
            <person name="Gilroy R."/>
        </authorList>
    </citation>
    <scope>NUCLEOTIDE SEQUENCE</scope>
    <source>
        <strain evidence="9">5134</strain>
    </source>
</reference>